<feature type="compositionally biased region" description="Basic and acidic residues" evidence="3">
    <location>
        <begin position="143"/>
        <end position="157"/>
    </location>
</feature>
<keyword evidence="4" id="KW-0812">Transmembrane</keyword>
<evidence type="ECO:0000256" key="4">
    <source>
        <dbReference type="SAM" id="Phobius"/>
    </source>
</evidence>
<feature type="transmembrane region" description="Helical" evidence="4">
    <location>
        <begin position="20"/>
        <end position="37"/>
    </location>
</feature>
<evidence type="ECO:0000313" key="7">
    <source>
        <dbReference type="Proteomes" id="UP001596337"/>
    </source>
</evidence>
<dbReference type="Pfam" id="PF00239">
    <property type="entry name" value="Resolvase"/>
    <property type="match status" value="1"/>
</dbReference>
<evidence type="ECO:0000256" key="2">
    <source>
        <dbReference type="ARBA" id="ARBA00023172"/>
    </source>
</evidence>
<dbReference type="RefSeq" id="WP_345400402.1">
    <property type="nucleotide sequence ID" value="NZ_BAABLA010000099.1"/>
</dbReference>
<comment type="caution">
    <text evidence="6">The sequence shown here is derived from an EMBL/GenBank/DDBJ whole genome shotgun (WGS) entry which is preliminary data.</text>
</comment>
<dbReference type="SUPFAM" id="SSF53041">
    <property type="entry name" value="Resolvase-like"/>
    <property type="match status" value="1"/>
</dbReference>
<proteinExistence type="predicted"/>
<dbReference type="EMBL" id="JBHSXX010000001">
    <property type="protein sequence ID" value="MFC6867749.1"/>
    <property type="molecule type" value="Genomic_DNA"/>
</dbReference>
<name>A0ABW2C0W9_9PSEU</name>
<evidence type="ECO:0000256" key="1">
    <source>
        <dbReference type="ARBA" id="ARBA00023125"/>
    </source>
</evidence>
<feature type="domain" description="Resolvase/invertase-type recombinase catalytic" evidence="5">
    <location>
        <begin position="19"/>
        <end position="163"/>
    </location>
</feature>
<keyword evidence="1" id="KW-0238">DNA-binding</keyword>
<dbReference type="PANTHER" id="PTHR30461">
    <property type="entry name" value="DNA-INVERTASE FROM LAMBDOID PROPHAGE"/>
    <property type="match status" value="1"/>
</dbReference>
<dbReference type="PROSITE" id="PS51736">
    <property type="entry name" value="RECOMBINASES_3"/>
    <property type="match status" value="1"/>
</dbReference>
<protein>
    <submittedName>
        <fullName evidence="6">Recombinase family protein</fullName>
    </submittedName>
</protein>
<dbReference type="Proteomes" id="UP001596337">
    <property type="component" value="Unassembled WGS sequence"/>
</dbReference>
<dbReference type="InterPro" id="IPR006119">
    <property type="entry name" value="Resolv_N"/>
</dbReference>
<keyword evidence="4" id="KW-1133">Transmembrane helix</keyword>
<keyword evidence="2" id="KW-0233">DNA recombination</keyword>
<evidence type="ECO:0000313" key="6">
    <source>
        <dbReference type="EMBL" id="MFC6867749.1"/>
    </source>
</evidence>
<dbReference type="Gene3D" id="3.40.50.1390">
    <property type="entry name" value="Resolvase, N-terminal catalytic domain"/>
    <property type="match status" value="1"/>
</dbReference>
<reference evidence="7" key="1">
    <citation type="journal article" date="2019" name="Int. J. Syst. Evol. Microbiol.">
        <title>The Global Catalogue of Microorganisms (GCM) 10K type strain sequencing project: providing services to taxonomists for standard genome sequencing and annotation.</title>
        <authorList>
            <consortium name="The Broad Institute Genomics Platform"/>
            <consortium name="The Broad Institute Genome Sequencing Center for Infectious Disease"/>
            <person name="Wu L."/>
            <person name="Ma J."/>
        </authorList>
    </citation>
    <scope>NUCLEOTIDE SEQUENCE [LARGE SCALE GENOMIC DNA]</scope>
    <source>
        <strain evidence="7">KCTC 32255</strain>
    </source>
</reference>
<evidence type="ECO:0000256" key="3">
    <source>
        <dbReference type="SAM" id="MobiDB-lite"/>
    </source>
</evidence>
<organism evidence="6 7">
    <name type="scientific">Haloechinothrix salitolerans</name>
    <dbReference type="NCBI Taxonomy" id="926830"/>
    <lineage>
        <taxon>Bacteria</taxon>
        <taxon>Bacillati</taxon>
        <taxon>Actinomycetota</taxon>
        <taxon>Actinomycetes</taxon>
        <taxon>Pseudonocardiales</taxon>
        <taxon>Pseudonocardiaceae</taxon>
        <taxon>Haloechinothrix</taxon>
    </lineage>
</organism>
<dbReference type="PANTHER" id="PTHR30461:SF2">
    <property type="entry name" value="SERINE RECOMBINASE PINE-RELATED"/>
    <property type="match status" value="1"/>
</dbReference>
<evidence type="ECO:0000259" key="5">
    <source>
        <dbReference type="PROSITE" id="PS51736"/>
    </source>
</evidence>
<keyword evidence="7" id="KW-1185">Reference proteome</keyword>
<dbReference type="SMART" id="SM00857">
    <property type="entry name" value="Resolvase"/>
    <property type="match status" value="1"/>
</dbReference>
<gene>
    <name evidence="6" type="ORF">ACFQGD_11375</name>
</gene>
<keyword evidence="4" id="KW-0472">Membrane</keyword>
<dbReference type="InterPro" id="IPR036162">
    <property type="entry name" value="Resolvase-like_N_sf"/>
</dbReference>
<sequence length="165" mass="18725">MSNTHAPQPEPAPRTSRTRVAVYLVGSGITTAIRACLSAHPTWRQIKRTYRDPEPGPLATRPELRRALADARAGEFDLLLVDSASQVSRNLNELSDILAELDDAGVAFRSATESHFDTTSVTGRMVMRLMAAFAQYEQEHREQVRRERARRERMARREARRRGVR</sequence>
<dbReference type="InterPro" id="IPR050639">
    <property type="entry name" value="SSR_resolvase"/>
</dbReference>
<accession>A0ABW2C0W9</accession>
<feature type="region of interest" description="Disordered" evidence="3">
    <location>
        <begin position="143"/>
        <end position="165"/>
    </location>
</feature>